<dbReference type="Gene3D" id="3.20.20.60">
    <property type="entry name" value="Phosphoenolpyruvate-binding domains"/>
    <property type="match status" value="1"/>
</dbReference>
<evidence type="ECO:0000256" key="6">
    <source>
        <dbReference type="PIRSR" id="PIRSR015582-2"/>
    </source>
</evidence>
<dbReference type="RefSeq" id="WP_076624679.1">
    <property type="nucleotide sequence ID" value="NZ_BMEW01000001.1"/>
</dbReference>
<feature type="domain" description="HpcH/HpaI aldolase/citrate lyase" evidence="7">
    <location>
        <begin position="5"/>
        <end position="230"/>
    </location>
</feature>
<dbReference type="SUPFAM" id="SSF51621">
    <property type="entry name" value="Phosphoenolpyruvate/pyruvate domain"/>
    <property type="match status" value="1"/>
</dbReference>
<feature type="binding site" evidence="6">
    <location>
        <position position="131"/>
    </location>
    <ligand>
        <name>Mg(2+)</name>
        <dbReference type="ChEBI" id="CHEBI:18420"/>
    </ligand>
</feature>
<evidence type="ECO:0000256" key="4">
    <source>
        <dbReference type="ARBA" id="ARBA00022842"/>
    </source>
</evidence>
<dbReference type="EC" id="4.1.3.34" evidence="8"/>
<feature type="binding site" evidence="6">
    <location>
        <position position="161"/>
    </location>
    <ligand>
        <name>Mg(2+)</name>
        <dbReference type="ChEBI" id="CHEBI:18420"/>
    </ligand>
</feature>
<evidence type="ECO:0000313" key="9">
    <source>
        <dbReference type="Proteomes" id="UP000186559"/>
    </source>
</evidence>
<evidence type="ECO:0000256" key="3">
    <source>
        <dbReference type="ARBA" id="ARBA00022723"/>
    </source>
</evidence>
<dbReference type="STRING" id="1229727.Ga0080559_TMP4185"/>
<keyword evidence="8" id="KW-0456">Lyase</keyword>
<dbReference type="InterPro" id="IPR015813">
    <property type="entry name" value="Pyrv/PenolPyrv_kinase-like_dom"/>
</dbReference>
<proteinExistence type="inferred from homology"/>
<dbReference type="InterPro" id="IPR011206">
    <property type="entry name" value="Citrate_lyase_beta/mcl1/mcl2"/>
</dbReference>
<dbReference type="Proteomes" id="UP000186559">
    <property type="component" value="Chromosome"/>
</dbReference>
<evidence type="ECO:0000256" key="1">
    <source>
        <dbReference type="ARBA" id="ARBA00001946"/>
    </source>
</evidence>
<dbReference type="GO" id="GO:0006107">
    <property type="term" value="P:oxaloacetate metabolic process"/>
    <property type="evidence" value="ECO:0007669"/>
    <property type="project" value="TreeGrafter"/>
</dbReference>
<evidence type="ECO:0000256" key="2">
    <source>
        <dbReference type="ARBA" id="ARBA00005568"/>
    </source>
</evidence>
<dbReference type="GO" id="GO:0008816">
    <property type="term" value="F:citryl-CoA lyase activity"/>
    <property type="evidence" value="ECO:0007669"/>
    <property type="project" value="UniProtKB-EC"/>
</dbReference>
<dbReference type="OrthoDB" id="9800547at2"/>
<evidence type="ECO:0000313" key="8">
    <source>
        <dbReference type="EMBL" id="APX24981.1"/>
    </source>
</evidence>
<reference evidence="8 9" key="1">
    <citation type="submission" date="2016-03" db="EMBL/GenBank/DDBJ databases">
        <title>Deep-sea bacteria in the southern Pacific.</title>
        <authorList>
            <person name="Tang K."/>
        </authorList>
    </citation>
    <scope>NUCLEOTIDE SEQUENCE [LARGE SCALE GENOMIC DNA]</scope>
    <source>
        <strain evidence="8 9">JLT2016</strain>
    </source>
</reference>
<feature type="binding site" evidence="5">
    <location>
        <position position="68"/>
    </location>
    <ligand>
        <name>substrate</name>
    </ligand>
</feature>
<keyword evidence="9" id="KW-1185">Reference proteome</keyword>
<comment type="cofactor">
    <cofactor evidence="1">
        <name>Mg(2+)</name>
        <dbReference type="ChEBI" id="CHEBI:18420"/>
    </cofactor>
</comment>
<evidence type="ECO:0000259" key="7">
    <source>
        <dbReference type="Pfam" id="PF03328"/>
    </source>
</evidence>
<gene>
    <name evidence="8" type="ORF">Ga0080559_TMP4185</name>
</gene>
<keyword evidence="3 6" id="KW-0479">Metal-binding</keyword>
<dbReference type="AlphaFoldDB" id="A0A1U7D9Y7"/>
<name>A0A1U7D9Y7_9RHOB</name>
<keyword evidence="4 6" id="KW-0460">Magnesium</keyword>
<sequence length="297" mass="32398">MKPTRSMLFVPGHKQAWAKKAVAAGADAVILDLEDSVPEDMKSETRHMVAETIGELAKSNPEVGVYVRLNALETGMMGDDLEAVAIKGCNGFLPPKTYGARDVVQAEALVDHYERRNGVEAGTLEFVLSLETAQAYADCENMIKASPRCATLFAGTARDADVSRSIGFEFTPDGLETLYMRSRAVLAVRAAGRDFPIVGLWQDLQDIEGAWKFARDNKKLGFRGLVAIHPSHVAIANEVFMPTEQEVAFYQGMIDAFDAGVARGDAAVAYEGMHIDLAHVKTAREVIGMYEQLKDRG</sequence>
<dbReference type="GO" id="GO:0000287">
    <property type="term" value="F:magnesium ion binding"/>
    <property type="evidence" value="ECO:0007669"/>
    <property type="project" value="TreeGrafter"/>
</dbReference>
<protein>
    <submittedName>
        <fullName evidence="8">Citrate lyase subunit beta / citryl-CoA lyase</fullName>
        <ecNumber evidence="8">4.1.3.34</ecNumber>
    </submittedName>
</protein>
<dbReference type="InterPro" id="IPR005000">
    <property type="entry name" value="Aldolase/citrate-lyase_domain"/>
</dbReference>
<dbReference type="PIRSF" id="PIRSF015582">
    <property type="entry name" value="Cit_lyase_B"/>
    <property type="match status" value="1"/>
</dbReference>
<dbReference type="PANTHER" id="PTHR32308">
    <property type="entry name" value="LYASE BETA SUBUNIT, PUTATIVE (AFU_ORTHOLOGUE AFUA_4G13030)-RELATED"/>
    <property type="match status" value="1"/>
</dbReference>
<dbReference type="PANTHER" id="PTHR32308:SF1">
    <property type="entry name" value="HPCH_HPAI ALDOLASE_CITRATE LYASE DOMAIN-CONTAINING PROTEIN"/>
    <property type="match status" value="1"/>
</dbReference>
<dbReference type="KEGG" id="tpro:Ga0080559_TMP4185"/>
<feature type="binding site" evidence="5">
    <location>
        <position position="131"/>
    </location>
    <ligand>
        <name>substrate</name>
    </ligand>
</feature>
<comment type="similarity">
    <text evidence="2">Belongs to the HpcH/HpaI aldolase family.</text>
</comment>
<accession>A0A1U7D9Y7</accession>
<dbReference type="InterPro" id="IPR040442">
    <property type="entry name" value="Pyrv_kinase-like_dom_sf"/>
</dbReference>
<evidence type="ECO:0000256" key="5">
    <source>
        <dbReference type="PIRSR" id="PIRSR015582-1"/>
    </source>
</evidence>
<dbReference type="EMBL" id="CP014796">
    <property type="protein sequence ID" value="APX24981.1"/>
    <property type="molecule type" value="Genomic_DNA"/>
</dbReference>
<dbReference type="Pfam" id="PF03328">
    <property type="entry name" value="HpcH_HpaI"/>
    <property type="match status" value="1"/>
</dbReference>
<organism evidence="8 9">
    <name type="scientific">Salipiger profundus</name>
    <dbReference type="NCBI Taxonomy" id="1229727"/>
    <lineage>
        <taxon>Bacteria</taxon>
        <taxon>Pseudomonadati</taxon>
        <taxon>Pseudomonadota</taxon>
        <taxon>Alphaproteobacteria</taxon>
        <taxon>Rhodobacterales</taxon>
        <taxon>Roseobacteraceae</taxon>
        <taxon>Salipiger</taxon>
    </lineage>
</organism>